<proteinExistence type="predicted"/>
<keyword evidence="3" id="KW-1185">Reference proteome</keyword>
<accession>A0AAV4WCT9</accession>
<sequence>MSKDQTGPPRRVMLSASISSSRTRRPVSYQKRQRAETKARYAPLQYQLSPTTGFWGEEKKGSPFFFSIRSLRSLSPQND</sequence>
<feature type="region of interest" description="Disordered" evidence="1">
    <location>
        <begin position="1"/>
        <end position="39"/>
    </location>
</feature>
<gene>
    <name evidence="2" type="ORF">CEXT_449571</name>
</gene>
<dbReference type="EMBL" id="BPLR01016024">
    <property type="protein sequence ID" value="GIY80572.1"/>
    <property type="molecule type" value="Genomic_DNA"/>
</dbReference>
<dbReference type="Proteomes" id="UP001054945">
    <property type="component" value="Unassembled WGS sequence"/>
</dbReference>
<evidence type="ECO:0000313" key="2">
    <source>
        <dbReference type="EMBL" id="GIY80572.1"/>
    </source>
</evidence>
<comment type="caution">
    <text evidence="2">The sequence shown here is derived from an EMBL/GenBank/DDBJ whole genome shotgun (WGS) entry which is preliminary data.</text>
</comment>
<evidence type="ECO:0000256" key="1">
    <source>
        <dbReference type="SAM" id="MobiDB-lite"/>
    </source>
</evidence>
<reference evidence="2 3" key="1">
    <citation type="submission" date="2021-06" db="EMBL/GenBank/DDBJ databases">
        <title>Caerostris extrusa draft genome.</title>
        <authorList>
            <person name="Kono N."/>
            <person name="Arakawa K."/>
        </authorList>
    </citation>
    <scope>NUCLEOTIDE SEQUENCE [LARGE SCALE GENOMIC DNA]</scope>
</reference>
<evidence type="ECO:0000313" key="3">
    <source>
        <dbReference type="Proteomes" id="UP001054945"/>
    </source>
</evidence>
<name>A0AAV4WCT9_CAEEX</name>
<dbReference type="AlphaFoldDB" id="A0AAV4WCT9"/>
<organism evidence="2 3">
    <name type="scientific">Caerostris extrusa</name>
    <name type="common">Bark spider</name>
    <name type="synonym">Caerostris bankana</name>
    <dbReference type="NCBI Taxonomy" id="172846"/>
    <lineage>
        <taxon>Eukaryota</taxon>
        <taxon>Metazoa</taxon>
        <taxon>Ecdysozoa</taxon>
        <taxon>Arthropoda</taxon>
        <taxon>Chelicerata</taxon>
        <taxon>Arachnida</taxon>
        <taxon>Araneae</taxon>
        <taxon>Araneomorphae</taxon>
        <taxon>Entelegynae</taxon>
        <taxon>Araneoidea</taxon>
        <taxon>Araneidae</taxon>
        <taxon>Caerostris</taxon>
    </lineage>
</organism>
<protein>
    <submittedName>
        <fullName evidence="2">Uncharacterized protein</fullName>
    </submittedName>
</protein>